<dbReference type="EMBL" id="KC811142">
    <property type="protein sequence ID" value="AGQ19777.1"/>
    <property type="molecule type" value="Genomic_DNA"/>
</dbReference>
<keyword evidence="1" id="KW-1133">Transmembrane helix</keyword>
<feature type="transmembrane region" description="Helical" evidence="1">
    <location>
        <begin position="296"/>
        <end position="315"/>
    </location>
</feature>
<dbReference type="PANTHER" id="PTHR33507">
    <property type="entry name" value="INNER MEMBRANE PROTEIN YBBJ"/>
    <property type="match status" value="1"/>
</dbReference>
<keyword evidence="1" id="KW-0472">Membrane</keyword>
<feature type="transmembrane region" description="Helical" evidence="1">
    <location>
        <begin position="245"/>
        <end position="262"/>
    </location>
</feature>
<feature type="transmembrane region" description="Helical" evidence="1">
    <location>
        <begin position="193"/>
        <end position="211"/>
    </location>
</feature>
<dbReference type="InterPro" id="IPR052165">
    <property type="entry name" value="Membrane_assoc_protease"/>
</dbReference>
<reference evidence="2" key="1">
    <citation type="journal article" date="2013" name="Sci. Rep.">
        <title>Metagenomics uncovers a new group of low GC and ultra-small marine Actinobacteria.</title>
        <authorList>
            <person name="Ghai R."/>
            <person name="Mizuno C.M."/>
            <person name="Picazo A."/>
            <person name="Camacho A."/>
            <person name="Rodriguez-Valera F."/>
        </authorList>
    </citation>
    <scope>NUCLEOTIDE SEQUENCE</scope>
</reference>
<feature type="transmembrane region" description="Helical" evidence="1">
    <location>
        <begin position="218"/>
        <end position="239"/>
    </location>
</feature>
<name>S5DXQ3_9ACTN</name>
<keyword evidence="1" id="KW-0812">Transmembrane</keyword>
<feature type="transmembrane region" description="Helical" evidence="1">
    <location>
        <begin position="269"/>
        <end position="290"/>
    </location>
</feature>
<proteinExistence type="predicted"/>
<evidence type="ECO:0000313" key="2">
    <source>
        <dbReference type="EMBL" id="AGQ19777.1"/>
    </source>
</evidence>
<dbReference type="PANTHER" id="PTHR33507:SF4">
    <property type="entry name" value="NODULATION COMPETITIVENESS PROTEIN NFED"/>
    <property type="match status" value="1"/>
</dbReference>
<organism evidence="2">
    <name type="scientific">Candidatus Actinomarina minuta</name>
    <dbReference type="NCBI Taxonomy" id="1389454"/>
    <lineage>
        <taxon>Bacteria</taxon>
        <taxon>Bacillati</taxon>
        <taxon>Actinomycetota</taxon>
        <taxon>Actinomycetes</taxon>
        <taxon>Candidatus Actinomarinidae</taxon>
        <taxon>Candidatus Actinomarinales</taxon>
        <taxon>Candidatus Actinomarineae</taxon>
        <taxon>Candidatus Actinomarinaceae</taxon>
        <taxon>Candidatus Actinomarina</taxon>
    </lineage>
</organism>
<sequence>MLKLLPILFSVVISIANVNIFEIEGIFSSGHINALERYVEESKDDQQDLFIVQYNASDINLNSVEDLEVILNSIDIPKAIWVGPNKREVKMSILKNFDFVGLSPGTVVTTDEGVMAFGSICESNTCSGSDVLIDAEEGIYQGYLVVGSIGAFVERLGSQDITSRLRPMSLSFNLSSEEIDQIRFIKPSLFERFYIAISNPVFAYLFFALGFALIGLELFAIGPGLMAFIGALLISFSSMTFYEYGLNYSGLIIFLASFLIFIKVLSRGFFGLLGITALIILHSSSLIMFSDYLLQINHFLLVGSSLAIAFFYYIAIPTVIRSRLTTDTSAMSSLVNSEVTLLEIITNNQALVKLNGKKLVVGTNKSNSYILKNEYQLLEEDGKLII</sequence>
<protein>
    <submittedName>
        <fullName evidence="2">MedDCM-OCT-S40-C92-cds10</fullName>
    </submittedName>
</protein>
<accession>S5DXQ3</accession>
<evidence type="ECO:0000256" key="1">
    <source>
        <dbReference type="SAM" id="Phobius"/>
    </source>
</evidence>
<dbReference type="AlphaFoldDB" id="S5DXQ3"/>